<reference evidence="1" key="1">
    <citation type="submission" date="2021-06" db="EMBL/GenBank/DDBJ databases">
        <authorList>
            <person name="Kallberg Y."/>
            <person name="Tangrot J."/>
            <person name="Rosling A."/>
        </authorList>
    </citation>
    <scope>NUCLEOTIDE SEQUENCE</scope>
    <source>
        <strain evidence="1">MA453B</strain>
    </source>
</reference>
<accession>A0A9N9NHT2</accession>
<proteinExistence type="predicted"/>
<organism evidence="1 2">
    <name type="scientific">Dentiscutata erythropus</name>
    <dbReference type="NCBI Taxonomy" id="1348616"/>
    <lineage>
        <taxon>Eukaryota</taxon>
        <taxon>Fungi</taxon>
        <taxon>Fungi incertae sedis</taxon>
        <taxon>Mucoromycota</taxon>
        <taxon>Glomeromycotina</taxon>
        <taxon>Glomeromycetes</taxon>
        <taxon>Diversisporales</taxon>
        <taxon>Gigasporaceae</taxon>
        <taxon>Dentiscutata</taxon>
    </lineage>
</organism>
<name>A0A9N9NHT2_9GLOM</name>
<keyword evidence="2" id="KW-1185">Reference proteome</keyword>
<evidence type="ECO:0000313" key="2">
    <source>
        <dbReference type="Proteomes" id="UP000789405"/>
    </source>
</evidence>
<gene>
    <name evidence="1" type="ORF">DERYTH_LOCUS15323</name>
</gene>
<dbReference type="InterPro" id="IPR015797">
    <property type="entry name" value="NUDIX_hydrolase-like_dom_sf"/>
</dbReference>
<dbReference type="AlphaFoldDB" id="A0A9N9NHT2"/>
<dbReference type="SUPFAM" id="SSF55811">
    <property type="entry name" value="Nudix"/>
    <property type="match status" value="1"/>
</dbReference>
<dbReference type="Gene3D" id="3.90.79.10">
    <property type="entry name" value="Nucleoside Triphosphate Pyrophosphohydrolase"/>
    <property type="match status" value="1"/>
</dbReference>
<dbReference type="EMBL" id="CAJVPY010012326">
    <property type="protein sequence ID" value="CAG8733366.1"/>
    <property type="molecule type" value="Genomic_DNA"/>
</dbReference>
<dbReference type="OrthoDB" id="2483471at2759"/>
<dbReference type="Proteomes" id="UP000789405">
    <property type="component" value="Unassembled WGS sequence"/>
</dbReference>
<sequence length="138" mass="16162">MSNKHSKSTKRLQRILVQGVLFRLGNRGIEILLSKRLNEPYKNSMQGFGGKGHVFRGYYDDEINEDVFVTLIREAEEETNMKLMKNKCKKIWSKTTPSKKEWFDDHCSEDEALYDVTLTLFMYPYDGTQDATMFDFAI</sequence>
<comment type="caution">
    <text evidence="1">The sequence shown here is derived from an EMBL/GenBank/DDBJ whole genome shotgun (WGS) entry which is preliminary data.</text>
</comment>
<protein>
    <submittedName>
        <fullName evidence="1">5364_t:CDS:1</fullName>
    </submittedName>
</protein>
<evidence type="ECO:0000313" key="1">
    <source>
        <dbReference type="EMBL" id="CAG8733366.1"/>
    </source>
</evidence>